<reference evidence="1 2" key="1">
    <citation type="journal article" date="2021" name="Hortic Res">
        <title>High-quality reference genome and annotation aids understanding of berry development for evergreen blueberry (Vaccinium darrowii).</title>
        <authorList>
            <person name="Yu J."/>
            <person name="Hulse-Kemp A.M."/>
            <person name="Babiker E."/>
            <person name="Staton M."/>
        </authorList>
    </citation>
    <scope>NUCLEOTIDE SEQUENCE [LARGE SCALE GENOMIC DNA]</scope>
    <source>
        <strain evidence="2">cv. NJ 8807/NJ 8810</strain>
        <tissue evidence="1">Young leaf</tissue>
    </source>
</reference>
<name>A0ACB7Z0F6_9ERIC</name>
<accession>A0ACB7Z0F6</accession>
<comment type="caution">
    <text evidence="1">The sequence shown here is derived from an EMBL/GenBank/DDBJ whole genome shotgun (WGS) entry which is preliminary data.</text>
</comment>
<evidence type="ECO:0000313" key="2">
    <source>
        <dbReference type="Proteomes" id="UP000828048"/>
    </source>
</evidence>
<keyword evidence="2" id="KW-1185">Reference proteome</keyword>
<proteinExistence type="predicted"/>
<sequence>MVFTLFCSYPFWFPYLSSSLKHFVFVSLPNFKSSIFNPKCLFILGNAIVIFLVGESKYVSSRSSLVGATKEDQLETNVIGRSGNNIDDEYMVEREFGEEKSSNGNNGDGDDHKYGDCYEQDKEEEDEERAEEEESDLPTKELNKRVEDFIAKVKRQRWLEARVDFGRG</sequence>
<evidence type="ECO:0000313" key="1">
    <source>
        <dbReference type="EMBL" id="KAH7858700.1"/>
    </source>
</evidence>
<organism evidence="1 2">
    <name type="scientific">Vaccinium darrowii</name>
    <dbReference type="NCBI Taxonomy" id="229202"/>
    <lineage>
        <taxon>Eukaryota</taxon>
        <taxon>Viridiplantae</taxon>
        <taxon>Streptophyta</taxon>
        <taxon>Embryophyta</taxon>
        <taxon>Tracheophyta</taxon>
        <taxon>Spermatophyta</taxon>
        <taxon>Magnoliopsida</taxon>
        <taxon>eudicotyledons</taxon>
        <taxon>Gunneridae</taxon>
        <taxon>Pentapetalae</taxon>
        <taxon>asterids</taxon>
        <taxon>Ericales</taxon>
        <taxon>Ericaceae</taxon>
        <taxon>Vaccinioideae</taxon>
        <taxon>Vaccinieae</taxon>
        <taxon>Vaccinium</taxon>
    </lineage>
</organism>
<dbReference type="EMBL" id="CM037153">
    <property type="protein sequence ID" value="KAH7858700.1"/>
    <property type="molecule type" value="Genomic_DNA"/>
</dbReference>
<dbReference type="Proteomes" id="UP000828048">
    <property type="component" value="Chromosome 3"/>
</dbReference>
<protein>
    <submittedName>
        <fullName evidence="1">Uncharacterized protein</fullName>
    </submittedName>
</protein>
<gene>
    <name evidence="1" type="ORF">Vadar_026915</name>
</gene>